<dbReference type="InterPro" id="IPR036105">
    <property type="entry name" value="DiNase_FeMo-co_biosyn_sf"/>
</dbReference>
<dbReference type="InterPro" id="IPR003731">
    <property type="entry name" value="Di-Nase_FeMo-co_biosynth"/>
</dbReference>
<dbReference type="Gene3D" id="3.30.420.130">
    <property type="entry name" value="Dinitrogenase iron-molybdenum cofactor biosynthesis domain"/>
    <property type="match status" value="1"/>
</dbReference>
<dbReference type="AlphaFoldDB" id="A0A1M4ZJJ1"/>
<sequence length="120" mass="14153">MIIALTRWGNRISPLFDVAQEALVVEIDRGRPVTWRRVKLDSAWPSRLEQLVRQGVEVLICGGISNFLYYQLVSRGIRVIPWVTGEVEEVLWAFLQGRLDQENYSMPGCHRWRHRHRGRW</sequence>
<proteinExistence type="predicted"/>
<accession>A0A1M4ZJJ1</accession>
<name>A0A1M4ZJJ1_9FIRM</name>
<organism evidence="2 3">
    <name type="scientific">Desulfofundulus australicus DSM 11792</name>
    <dbReference type="NCBI Taxonomy" id="1121425"/>
    <lineage>
        <taxon>Bacteria</taxon>
        <taxon>Bacillati</taxon>
        <taxon>Bacillota</taxon>
        <taxon>Clostridia</taxon>
        <taxon>Eubacteriales</taxon>
        <taxon>Peptococcaceae</taxon>
        <taxon>Desulfofundulus</taxon>
    </lineage>
</organism>
<dbReference type="RefSeq" id="WP_073164913.1">
    <property type="nucleotide sequence ID" value="NZ_FQUW01000017.1"/>
</dbReference>
<protein>
    <submittedName>
        <fullName evidence="2">Predicted Fe-Mo cluster-binding protein, NifX family</fullName>
    </submittedName>
</protein>
<dbReference type="Proteomes" id="UP000184196">
    <property type="component" value="Unassembled WGS sequence"/>
</dbReference>
<evidence type="ECO:0000313" key="2">
    <source>
        <dbReference type="EMBL" id="SHF17716.1"/>
    </source>
</evidence>
<keyword evidence="3" id="KW-1185">Reference proteome</keyword>
<dbReference type="OrthoDB" id="280278at2"/>
<feature type="domain" description="Dinitrogenase iron-molybdenum cofactor biosynthesis" evidence="1">
    <location>
        <begin position="9"/>
        <end position="95"/>
    </location>
</feature>
<gene>
    <name evidence="2" type="ORF">SAMN02745218_01608</name>
</gene>
<dbReference type="Pfam" id="PF02579">
    <property type="entry name" value="Nitro_FeMo-Co"/>
    <property type="match status" value="1"/>
</dbReference>
<evidence type="ECO:0000313" key="3">
    <source>
        <dbReference type="Proteomes" id="UP000184196"/>
    </source>
</evidence>
<evidence type="ECO:0000259" key="1">
    <source>
        <dbReference type="Pfam" id="PF02579"/>
    </source>
</evidence>
<dbReference type="EMBL" id="FQUW01000017">
    <property type="protein sequence ID" value="SHF17716.1"/>
    <property type="molecule type" value="Genomic_DNA"/>
</dbReference>
<dbReference type="SUPFAM" id="SSF53146">
    <property type="entry name" value="Nitrogenase accessory factor-like"/>
    <property type="match status" value="1"/>
</dbReference>
<reference evidence="3" key="1">
    <citation type="submission" date="2016-11" db="EMBL/GenBank/DDBJ databases">
        <authorList>
            <person name="Varghese N."/>
            <person name="Submissions S."/>
        </authorList>
    </citation>
    <scope>NUCLEOTIDE SEQUENCE [LARGE SCALE GENOMIC DNA]</scope>
    <source>
        <strain evidence="3">DSM 11792</strain>
    </source>
</reference>